<dbReference type="AlphaFoldDB" id="A0A0S6U7G3"/>
<accession>A0A0S6U7G3</accession>
<reference evidence="1" key="1">
    <citation type="journal article" date="2014" name="Gene">
        <title>Genome-guided analysis of transformation efficiency and carbon dioxide assimilation by Moorella thermoacetica Y72.</title>
        <authorList>
            <person name="Tsukahara K."/>
            <person name="Kita A."/>
            <person name="Nakashimada Y."/>
            <person name="Hoshino T."/>
            <person name="Murakami K."/>
        </authorList>
    </citation>
    <scope>NUCLEOTIDE SEQUENCE [LARGE SCALE GENOMIC DNA]</scope>
    <source>
        <strain evidence="1">Y72</strain>
    </source>
</reference>
<evidence type="ECO:0000313" key="1">
    <source>
        <dbReference type="EMBL" id="GAF24946.1"/>
    </source>
</evidence>
<proteinExistence type="predicted"/>
<protein>
    <submittedName>
        <fullName evidence="1">Uncharacterized protein</fullName>
    </submittedName>
</protein>
<sequence>MVGCRPLDFSQGKLYGKEQTLCYLNRPRATGIIS</sequence>
<dbReference type="Proteomes" id="UP000063718">
    <property type="component" value="Unassembled WGS sequence"/>
</dbReference>
<name>A0A0S6U7G3_NEOTH</name>
<dbReference type="EMBL" id="DF238840">
    <property type="protein sequence ID" value="GAF24946.1"/>
    <property type="molecule type" value="Genomic_DNA"/>
</dbReference>
<gene>
    <name evidence="1" type="ORF">MTY_0274</name>
</gene>
<organism evidence="1">
    <name type="scientific">Moorella thermoacetica Y72</name>
    <dbReference type="NCBI Taxonomy" id="1325331"/>
    <lineage>
        <taxon>Bacteria</taxon>
        <taxon>Bacillati</taxon>
        <taxon>Bacillota</taxon>
        <taxon>Clostridia</taxon>
        <taxon>Neomoorellales</taxon>
        <taxon>Neomoorellaceae</taxon>
        <taxon>Neomoorella</taxon>
    </lineage>
</organism>